<keyword evidence="1" id="KW-0472">Membrane</keyword>
<accession>A0A2Z6IJC7</accession>
<keyword evidence="1" id="KW-0812">Transmembrane</keyword>
<protein>
    <submittedName>
        <fullName evidence="2">Uncharacterized protein</fullName>
    </submittedName>
</protein>
<sequence>MHYVDLEDFIFFLPFVYFSLAGFAYLYTRKRFR</sequence>
<gene>
    <name evidence="2" type="ORF">AFERRID_21690</name>
</gene>
<keyword evidence="3" id="KW-1185">Reference proteome</keyword>
<feature type="transmembrane region" description="Helical" evidence="1">
    <location>
        <begin position="6"/>
        <end position="27"/>
    </location>
</feature>
<proteinExistence type="predicted"/>
<keyword evidence="1" id="KW-1133">Transmembrane helix</keyword>
<evidence type="ECO:0000313" key="3">
    <source>
        <dbReference type="Proteomes" id="UP000280188"/>
    </source>
</evidence>
<evidence type="ECO:0000256" key="1">
    <source>
        <dbReference type="SAM" id="Phobius"/>
    </source>
</evidence>
<dbReference type="Proteomes" id="UP000280188">
    <property type="component" value="Chromosome"/>
</dbReference>
<reference evidence="2 3" key="1">
    <citation type="journal article" date="2018" name="Microbiol. Resour. Announc.">
        <title>Complete Genome Sequence of Acidithiobacillus ferridurans JCM 18981.</title>
        <authorList>
            <person name="Miyauchi T."/>
            <person name="Kouzuma A."/>
            <person name="Abe T."/>
            <person name="Watanabe K."/>
        </authorList>
    </citation>
    <scope>NUCLEOTIDE SEQUENCE [LARGE SCALE GENOMIC DNA]</scope>
    <source>
        <strain evidence="3">ATCC 33020 / DSM 29468 / JCM 18981 / 11Fe</strain>
    </source>
</reference>
<name>A0A2Z6IJC7_ACIFI</name>
<dbReference type="AlphaFoldDB" id="A0A2Z6IJC7"/>
<dbReference type="KEGG" id="afj:AFERRID_21690"/>
<organism evidence="2 3">
    <name type="scientific">Acidithiobacillus ferridurans</name>
    <dbReference type="NCBI Taxonomy" id="1232575"/>
    <lineage>
        <taxon>Bacteria</taxon>
        <taxon>Pseudomonadati</taxon>
        <taxon>Pseudomonadota</taxon>
        <taxon>Acidithiobacillia</taxon>
        <taxon>Acidithiobacillales</taxon>
        <taxon>Acidithiobacillaceae</taxon>
        <taxon>Acidithiobacillus</taxon>
    </lineage>
</organism>
<evidence type="ECO:0000313" key="2">
    <source>
        <dbReference type="EMBL" id="BBF65951.1"/>
    </source>
</evidence>
<dbReference type="EMBL" id="AP018795">
    <property type="protein sequence ID" value="BBF65951.1"/>
    <property type="molecule type" value="Genomic_DNA"/>
</dbReference>